<feature type="region of interest" description="Disordered" evidence="1">
    <location>
        <begin position="465"/>
        <end position="511"/>
    </location>
</feature>
<dbReference type="Proteomes" id="UP000016922">
    <property type="component" value="Unassembled WGS sequence"/>
</dbReference>
<dbReference type="RefSeq" id="XP_008084672.1">
    <property type="nucleotide sequence ID" value="XM_008086481.1"/>
</dbReference>
<dbReference type="GeneID" id="19468932"/>
<evidence type="ECO:0000313" key="3">
    <source>
        <dbReference type="Proteomes" id="UP000016922"/>
    </source>
</evidence>
<organism evidence="2 3">
    <name type="scientific">Glarea lozoyensis (strain ATCC 20868 / MF5171)</name>
    <dbReference type="NCBI Taxonomy" id="1116229"/>
    <lineage>
        <taxon>Eukaryota</taxon>
        <taxon>Fungi</taxon>
        <taxon>Dikarya</taxon>
        <taxon>Ascomycota</taxon>
        <taxon>Pezizomycotina</taxon>
        <taxon>Leotiomycetes</taxon>
        <taxon>Helotiales</taxon>
        <taxon>Helotiaceae</taxon>
        <taxon>Glarea</taxon>
    </lineage>
</organism>
<keyword evidence="3" id="KW-1185">Reference proteome</keyword>
<accession>S3CUW5</accession>
<dbReference type="KEGG" id="glz:GLAREA_09885"/>
<evidence type="ECO:0000256" key="1">
    <source>
        <dbReference type="SAM" id="MobiDB-lite"/>
    </source>
</evidence>
<evidence type="ECO:0000313" key="2">
    <source>
        <dbReference type="EMBL" id="EPE28764.1"/>
    </source>
</evidence>
<sequence>MGLSQLPSEVLLQIMNILIDPYQNADSKRSSQRANNFESLMYSNKRFQKLGETFSYQAFIQNSSNTLRKFIRALLSDPIRQRIVQTIDIKFIPEHSRSLSKLESLRRRAGFLNSESTYTQEQLDQIKPYLDSLNLPPKVNLKWLREIQDGSWAAEAALIIAILPNLREIRIRNCTKEFAENKSLINIALSTGRLRWPGKTLGKLSLRSEVQDGTTNSHDLRRMTLEDIVSDTLFNTSIHTLELLNMRKQTLVSGTRDQLAQLQQSEAVDTFWVQNTRVKFPFKGLHLRECNLPASTLQSLLLASPKLESLVYEHKLVQPEFKFTLEFFIKHIDHLKSTLRELEIYQPRRWETNETAVPEIQPACSLLTFEKLQNLSISANLVTSLIAPKDDQIFPSNNINFETARNENSASNFSDSLPPSITELKIVDCDLKEVSPPIFELLDHKFDFPKLKLIVLVARKTGHKETRPEDAGFTMDPTDSDSSEELSDTENEKDIEKTEFEERRRMESSVRNELEIAAWENDVKLEIIVGGRPSTV</sequence>
<dbReference type="AlphaFoldDB" id="S3CUW5"/>
<dbReference type="EMBL" id="KE145368">
    <property type="protein sequence ID" value="EPE28764.1"/>
    <property type="molecule type" value="Genomic_DNA"/>
</dbReference>
<feature type="compositionally biased region" description="Acidic residues" evidence="1">
    <location>
        <begin position="478"/>
        <end position="489"/>
    </location>
</feature>
<name>S3CUW5_GLAL2</name>
<reference evidence="2 3" key="1">
    <citation type="journal article" date="2013" name="BMC Genomics">
        <title>Genomics-driven discovery of the pneumocandin biosynthetic gene cluster in the fungus Glarea lozoyensis.</title>
        <authorList>
            <person name="Chen L."/>
            <person name="Yue Q."/>
            <person name="Zhang X."/>
            <person name="Xiang M."/>
            <person name="Wang C."/>
            <person name="Li S."/>
            <person name="Che Y."/>
            <person name="Ortiz-Lopez F.J."/>
            <person name="Bills G.F."/>
            <person name="Liu X."/>
            <person name="An Z."/>
        </authorList>
    </citation>
    <scope>NUCLEOTIDE SEQUENCE [LARGE SCALE GENOMIC DNA]</scope>
    <source>
        <strain evidence="3">ATCC 20868 / MF5171</strain>
    </source>
</reference>
<protein>
    <submittedName>
        <fullName evidence="2">Uncharacterized protein</fullName>
    </submittedName>
</protein>
<gene>
    <name evidence="2" type="ORF">GLAREA_09885</name>
</gene>
<feature type="compositionally biased region" description="Basic and acidic residues" evidence="1">
    <location>
        <begin position="490"/>
        <end position="511"/>
    </location>
</feature>
<dbReference type="HOGENOM" id="CLU_508093_0_0_1"/>
<proteinExistence type="predicted"/>